<dbReference type="InterPro" id="IPR057118">
    <property type="entry name" value="R1-like"/>
</dbReference>
<name>A0A8S5UCB5_9CAUD</name>
<reference evidence="1" key="1">
    <citation type="journal article" date="2021" name="Proc. Natl. Acad. Sci. U.S.A.">
        <title>A Catalog of Tens of Thousands of Viruses from Human Metagenomes Reveals Hidden Associations with Chronic Diseases.</title>
        <authorList>
            <person name="Tisza M.J."/>
            <person name="Buck C.B."/>
        </authorList>
    </citation>
    <scope>NUCLEOTIDE SEQUENCE</scope>
    <source>
        <strain evidence="1">CtZkC8</strain>
    </source>
</reference>
<protein>
    <submittedName>
        <fullName evidence="1">Uncharacterized protein</fullName>
    </submittedName>
</protein>
<evidence type="ECO:0000313" key="1">
    <source>
        <dbReference type="EMBL" id="DAF92014.1"/>
    </source>
</evidence>
<proteinExistence type="predicted"/>
<organism evidence="1">
    <name type="scientific">Podoviridae sp. ctZkC8</name>
    <dbReference type="NCBI Taxonomy" id="2825259"/>
    <lineage>
        <taxon>Viruses</taxon>
        <taxon>Duplodnaviria</taxon>
        <taxon>Heunggongvirae</taxon>
        <taxon>Uroviricota</taxon>
        <taxon>Caudoviricetes</taxon>
    </lineage>
</organism>
<dbReference type="EMBL" id="BK016062">
    <property type="protein sequence ID" value="DAF92014.1"/>
    <property type="molecule type" value="Genomic_DNA"/>
</dbReference>
<dbReference type="Pfam" id="PF24228">
    <property type="entry name" value="CrAss_Ring_1"/>
    <property type="match status" value="1"/>
</dbReference>
<accession>A0A8S5UCB5</accession>
<sequence length="92" mass="10825">MFNRKDGFVKLSYKAIATDERGYPLIPDLTSYQEAIYWYVNMKLSFPKFLKGQLGGKLKSANITIYNYIQQQWNFYRNQAYAEAMMPTADDM</sequence>